<dbReference type="EMBL" id="AP019835">
    <property type="protein sequence ID" value="BBM49296.1"/>
    <property type="molecule type" value="Genomic_DNA"/>
</dbReference>
<evidence type="ECO:0000313" key="4">
    <source>
        <dbReference type="Proteomes" id="UP000321501"/>
    </source>
</evidence>
<dbReference type="InterPro" id="IPR005546">
    <property type="entry name" value="Autotransporte_beta"/>
</dbReference>
<dbReference type="PROSITE" id="PS51208">
    <property type="entry name" value="AUTOTRANSPORTER"/>
    <property type="match status" value="1"/>
</dbReference>
<dbReference type="Proteomes" id="UP000321501">
    <property type="component" value="Chromosome"/>
</dbReference>
<feature type="region of interest" description="Disordered" evidence="1">
    <location>
        <begin position="2480"/>
        <end position="2501"/>
    </location>
</feature>
<dbReference type="InterPro" id="IPR053787">
    <property type="entry name" value="Autotransptr-assoc_N"/>
</dbReference>
<reference evidence="3 4" key="1">
    <citation type="submission" date="2019-07" db="EMBL/GenBank/DDBJ databases">
        <title>Complete Genome Sequence of Leptotrichia wadei Strain JMUB3934.</title>
        <authorList>
            <person name="Watanabe S."/>
            <person name="Cui L."/>
        </authorList>
    </citation>
    <scope>NUCLEOTIDE SEQUENCE [LARGE SCALE GENOMIC DNA]</scope>
    <source>
        <strain evidence="3 4">JMUB3934</strain>
    </source>
</reference>
<dbReference type="RefSeq" id="WP_146963883.1">
    <property type="nucleotide sequence ID" value="NZ_AP019835.1"/>
</dbReference>
<feature type="compositionally biased region" description="Low complexity" evidence="1">
    <location>
        <begin position="255"/>
        <end position="265"/>
    </location>
</feature>
<evidence type="ECO:0000256" key="1">
    <source>
        <dbReference type="SAM" id="MobiDB-lite"/>
    </source>
</evidence>
<feature type="domain" description="Autotransporter" evidence="2">
    <location>
        <begin position="3048"/>
        <end position="3337"/>
    </location>
</feature>
<dbReference type="SMART" id="SM00869">
    <property type="entry name" value="Autotransporter"/>
    <property type="match status" value="1"/>
</dbReference>
<evidence type="ECO:0000259" key="2">
    <source>
        <dbReference type="PROSITE" id="PS51208"/>
    </source>
</evidence>
<name>A0A510KC87_9FUSO</name>
<dbReference type="SUPFAM" id="SSF103515">
    <property type="entry name" value="Autotransporter"/>
    <property type="match status" value="1"/>
</dbReference>
<feature type="region of interest" description="Disordered" evidence="1">
    <location>
        <begin position="245"/>
        <end position="265"/>
    </location>
</feature>
<evidence type="ECO:0000313" key="3">
    <source>
        <dbReference type="EMBL" id="BBM49296.1"/>
    </source>
</evidence>
<sequence length="3337" mass="353750">MSNNLRQIARDLRSFVKRCKDVHYSDSLLISFLITGLLTIAPKLHADVADVASEQQEVTAQTYDAITDLRQSFMRARKENEKSLKGAQSELVQLLRQGDQVIKSPWSSFQFGTGYMNNDWGTTYRGRGGKFLEYYKRDNDLTKYVFDPTKHLYGATNLNIPRNQEPNSLTINPANIHEPYAPYEVTRMDRLTLFNDPSFNPQLLDAPEGYYAYTRPNPNPYRAFNELGYWTTIRKAQHNYSYRSDQGGTYTQNENTNANNGSASAATATGGISATGSGVNYVPGSFAHAYDRTGHTSNASYDNVSASLSFDTGNSHSYSSDNHVIGSGHASENITVQDEIGAYYSGTTGGTVTSGIVREGEIGIFNAGSGTVTIANNGIITMEKGSTTGIKITSNGTVTGGIVNMSSNPGGVGVDYGNAGGNVTSMTINVNGTSQSGIKASAAIGNNKLSNVIINLNSDSTNGIESSANVDSQATISSSGYRSSIVGIKSSADVTNRGTITLSSRGSVTGITGANASNYGGITVSGYGSNNVGIHGTTSANNYSGGTVNVTGTSNAAGLLSAGTTSNAGSVTVSGNYSAGLLSTGAASNSGNVTVTGDYSDGINSTNNNGSSSSGTINVTGKRVNGIRGKADANLTGGSVIVTSSGNIINSHNNGVYAVNGNASVSNATVTMNSGEYNNGVYAPSGNVSVTSSSTITLNNNSYSNGVHAPSGNTTVDGTSGHVTIHVGTIGNTSNHSNGINLTNNSATNNNIQYTTVNMVGNNNIGVRIAEPGTITFQHNNMNMNGNGNYGLYLAPGKSITSILGNSTSSSGSSNVGIFISEGAEIPTISGGSHTVNGTTSTGIDIHTLKNTTISGTTFNVNNYSSTGIRAGRTDANNASTPLLKIENSTFNVLTSTPLSNNGNTTDSNSSAAVYLYNVTKTQVDPGTSRTTFNIGRNSIGFEIENSGYNDREIKFNGTNSTNAVLMYLGDSKTINNSDSNKGNIGFNIIDGNFRRTVTAATGTPAIGSGITSANIHGNLDTHIESDNNVLFNNQQYASKLTIDIGDDTNHDKMAPDNASGQGVILVGTDHGFDPRTSGFNRNVIFSNLGWVADSASKVDLNHISIDGNNNVVAFFNKSRGDHGTRIPDGHGGYHYTYTGLGKVGWFEGEIQLQGVIGTSFWGSGNSNIASDSNVGVYAISGQRGENATTGYGAVNIEWIGAGKDGYAVRTNPADNKLKNLNISDINIGFGRNSTNGVLVYADNGTGVDVANTSGAGTVNSNTNTTPTATISDGTYLDSSSGNNVVKWGYAVPIMNTSKNTTMFFAKGTWKADNQEGFLATNYATIENAPTEINVKSPVDMVSREGTAYRAKDGATINVGKGTAVATRAGGYNSIIALAEGKGTGRNSKLETERTGSSGNNDETGSRVEINGSIVAADNMMFSENNQVNNGRDNFNDKRKNTYENVAAYASGGGDVVIQGTTASNTVVEDESKSSANIKKDTAAAGAGSLIYGMGAYATGEGSNVIYKSGVTVVSGENGALFATDKGYIEFQGNIVNQNNTKDTIQTSANGFSGAETRKGKDTSISASSNDHTNTTPFYVLRKGIETTNNSTAITFNGTTRLDMYDGRLLTGNEYQHATGVTTDYSGAYSDYYKGKSIPTTGALEENKYWAAKYRGMENVTAHILSNDVNLGIINQAEGDKKLTWNNTRNDTSGSGNFLAGVAKYAGEMAGINNYDDAETDQRINDKHSFTTTLINGEIDVTAATVDLTDNFRLQTKTMISGATKVQANDPFADIAMESEKVNISNSTTVYGNAKNLAGQKQGLNMANSLFRWDSDDLRMNNFNNASYRRSKVDESGYWNKGSVNIWGGSASDAVTAVNVTYGTVENAAAAKIYTDHGNAVVGTDGSKLANKGKISVTGIYNPDQQIALTSGTNGATLVTIDRTAETAITDGENYGIVGISTANARDNARYRAEQGTDRYGENTISIENIASGTDGTVAVDGKRAVGIYAQNTHNDSNTVGADKTKVTIKYDNMQATPASADAIKINSGQTVGTVDTTAVADKKEFRGVGIALVNRSTNVDNDANRGGIITLNTLGKAANPDIRTQHNGIGVYAEGSDIVFGALSEGLTVNTKNDGAGIWVTDNSTISSADDRLGTQIKALNYNYKGDNDKKGFGMIFGSTLTSNKVARNYLDIKFNNNNGTMDLATAKALENQGFAGIAAGPTYKGIAGILVNTDAHNGVAGDRVINYGDIKEQTSKTNVRSYGAVVNKGGFENWGNITLSDSLNELAKNIKTEDLKKANIGILANDHSANARYNTFIENHGDITIGDSTNDKNIGSWAIYGYNITTGAKADGTKSKITVNKNNNGIYSGDGNVNIQQTKILVGNDTVMGHVQHSWDELNPDGTVKATHLISRQTQYANPNNLLSALDAPRKRDSVIGVYIDNNQSKSNAARDVNISADMDIDRFSYGIVMAEKNGGAATNVTIGSPTEAPTIRLAHSTSSNAGGQVKSVRPSNNPKVPKEVEEQGNAVYYYSLDTASAGKTYANVTMNGDYNTAYYTKGSIDNYGTIDLRSKYDVDNKNSDARGFGNIGIFSSNTNVASTNYGTITTGMSDTINMRYSAAMAAGRNTYDKDGSFAGTKEEGYIVNRGTINVEEKEGIGMFATGHGSKALNYGTINLKGEESIGMYLDRGAIGENHGTITGNANNLSGVVAINGGYIKNYGTIKVEGNGSHGIVTDGRRFTVDANGNRTEILPETATNGVTAGQVNGHGGTDLYGGTESSIEEGTTGNPKTTGVGTTITAPDIVPITKVSVDGIDTPVFNVESDAANPGDVANKITVASSIQTGGTRIIDLNTKDEWGNPVWPQRDKPQLSEVTSIGMYVDTSGVRYTNPIDGIENLRKLSKVNLYFGPEATLYTNSKAIRIGDKYDENGNLVAKSNILKSFNDALSKLPGGAKINPLSASLTWQVLAKVSDDNQLSEIYMSKIPYHSFAYDNDKSLVNFTNNLDNIYEIARPHSAEKVIFNKLNSLGNGEGHILAQAFDQMRGHIYGGVQQRIKSTSDILGGEISSLRSERNVSKDSNKFKAFGQRNEFKTDTAGMPDWYSNAGGFAFVHEDETVRLGQSSGWSAGVINNYFTFKDLSKSYENQAMAKVGVFKSIPLDANGTFILSLGGDGFFGRNDMKRRFWVVDQQFRAKASYYSYGAGLNAGLEKSFVVNDGFSIVPNLGIRAEYGRFSSIHEKGDMALNVKSDDYVSVKPSVGIDFRYNQEVFKNSNLTASLGFAYENEIGKLYDVENEARIVGAWTDYFGIRGDKEDKRGNFKSDLKLGLDNGRFGFNVNTGYDSKGHNFRAGMGLKVLY</sequence>
<dbReference type="InterPro" id="IPR036709">
    <property type="entry name" value="Autotransporte_beta_dom_sf"/>
</dbReference>
<protein>
    <recommendedName>
        <fullName evidence="2">Autotransporter domain-containing protein</fullName>
    </recommendedName>
</protein>
<accession>A0A510KC87</accession>
<gene>
    <name evidence="3" type="ORF">JMUB3934_0591</name>
</gene>
<feature type="region of interest" description="Disordered" evidence="1">
    <location>
        <begin position="1547"/>
        <end position="1570"/>
    </location>
</feature>
<proteinExistence type="predicted"/>
<organism evidence="3 4">
    <name type="scientific">Leptotrichia wadei</name>
    <dbReference type="NCBI Taxonomy" id="157687"/>
    <lineage>
        <taxon>Bacteria</taxon>
        <taxon>Fusobacteriati</taxon>
        <taxon>Fusobacteriota</taxon>
        <taxon>Fusobacteriia</taxon>
        <taxon>Fusobacteriales</taxon>
        <taxon>Leptotrichiaceae</taxon>
        <taxon>Leptotrichia</taxon>
    </lineage>
</organism>
<feature type="region of interest" description="Disordered" evidence="1">
    <location>
        <begin position="1385"/>
        <end position="1406"/>
    </location>
</feature>
<dbReference type="NCBIfam" id="NF033175">
    <property type="entry name" value="fuso_auto_Nterm"/>
    <property type="match status" value="1"/>
</dbReference>
<feature type="compositionally biased region" description="Polar residues" evidence="1">
    <location>
        <begin position="245"/>
        <end position="254"/>
    </location>
</feature>